<comment type="caution">
    <text evidence="11">The sequence shown here is derived from an EMBL/GenBank/DDBJ whole genome shotgun (WGS) entry which is preliminary data.</text>
</comment>
<feature type="compositionally biased region" description="Basic residues" evidence="9">
    <location>
        <begin position="127"/>
        <end position="145"/>
    </location>
</feature>
<keyword evidence="7" id="KW-0238">DNA-binding</keyword>
<feature type="region of interest" description="Disordered" evidence="9">
    <location>
        <begin position="1"/>
        <end position="165"/>
    </location>
</feature>
<reference evidence="11 12" key="1">
    <citation type="submission" date="2019-01" db="EMBL/GenBank/DDBJ databases">
        <title>Sequencing of cultivated peanut Arachis hypogaea provides insights into genome evolution and oil improvement.</title>
        <authorList>
            <person name="Chen X."/>
        </authorList>
    </citation>
    <scope>NUCLEOTIDE SEQUENCE [LARGE SCALE GENOMIC DNA]</scope>
    <source>
        <strain evidence="12">cv. Fuhuasheng</strain>
        <tissue evidence="11">Leaves</tissue>
    </source>
</reference>
<dbReference type="AlphaFoldDB" id="A0A445BWA2"/>
<feature type="domain" description="HhH-GPD" evidence="10">
    <location>
        <begin position="518"/>
        <end position="698"/>
    </location>
</feature>
<keyword evidence="6" id="KW-0411">Iron-sulfur</keyword>
<comment type="similarity">
    <text evidence="3">Belongs to the DNA glycosylase family. DEMETER subfamily.</text>
</comment>
<dbReference type="Gene3D" id="1.10.1670.10">
    <property type="entry name" value="Helix-hairpin-Helix base-excision DNA repair enzymes (C-terminal)"/>
    <property type="match status" value="1"/>
</dbReference>
<feature type="compositionally biased region" description="Basic residues" evidence="9">
    <location>
        <begin position="86"/>
        <end position="97"/>
    </location>
</feature>
<dbReference type="InterPro" id="IPR011257">
    <property type="entry name" value="DNA_glycosylase"/>
</dbReference>
<evidence type="ECO:0000256" key="2">
    <source>
        <dbReference type="ARBA" id="ARBA00004123"/>
    </source>
</evidence>
<feature type="region of interest" description="Disordered" evidence="9">
    <location>
        <begin position="1034"/>
        <end position="1068"/>
    </location>
</feature>
<dbReference type="SUPFAM" id="SSF48150">
    <property type="entry name" value="DNA-glycosylase"/>
    <property type="match status" value="1"/>
</dbReference>
<evidence type="ECO:0000313" key="12">
    <source>
        <dbReference type="Proteomes" id="UP000289738"/>
    </source>
</evidence>
<keyword evidence="8" id="KW-0539">Nucleus</keyword>
<evidence type="ECO:0000256" key="9">
    <source>
        <dbReference type="SAM" id="MobiDB-lite"/>
    </source>
</evidence>
<dbReference type="EMBL" id="SDMP01000008">
    <property type="protein sequence ID" value="RYR43014.1"/>
    <property type="molecule type" value="Genomic_DNA"/>
</dbReference>
<keyword evidence="12" id="KW-1185">Reference proteome</keyword>
<dbReference type="GO" id="GO:0051536">
    <property type="term" value="F:iron-sulfur cluster binding"/>
    <property type="evidence" value="ECO:0007669"/>
    <property type="project" value="UniProtKB-KW"/>
</dbReference>
<dbReference type="InterPro" id="IPR028925">
    <property type="entry name" value="RRM_DME"/>
</dbReference>
<comment type="cofactor">
    <cofactor evidence="1">
        <name>[4Fe-4S] cluster</name>
        <dbReference type="ChEBI" id="CHEBI:49883"/>
    </cofactor>
</comment>
<dbReference type="GO" id="GO:0003677">
    <property type="term" value="F:DNA binding"/>
    <property type="evidence" value="ECO:0007669"/>
    <property type="project" value="UniProtKB-KW"/>
</dbReference>
<evidence type="ECO:0000256" key="7">
    <source>
        <dbReference type="ARBA" id="ARBA00023125"/>
    </source>
</evidence>
<dbReference type="SMART" id="SM00478">
    <property type="entry name" value="ENDO3c"/>
    <property type="match status" value="1"/>
</dbReference>
<gene>
    <name evidence="11" type="ORF">Ahy_A08g039443</name>
</gene>
<dbReference type="Pfam" id="PF15628">
    <property type="entry name" value="RRM_DME"/>
    <property type="match status" value="1"/>
</dbReference>
<feature type="compositionally biased region" description="Acidic residues" evidence="9">
    <location>
        <begin position="808"/>
        <end position="817"/>
    </location>
</feature>
<dbReference type="PANTHER" id="PTHR46213">
    <property type="entry name" value="TRANSCRIPTIONAL ACTIVATOR DEMETER"/>
    <property type="match status" value="1"/>
</dbReference>
<evidence type="ECO:0000256" key="6">
    <source>
        <dbReference type="ARBA" id="ARBA00023014"/>
    </source>
</evidence>
<keyword evidence="4" id="KW-0479">Metal-binding</keyword>
<dbReference type="GO" id="GO:0141166">
    <property type="term" value="P:chromosomal 5-methylcytosine DNA demethylation pathway"/>
    <property type="evidence" value="ECO:0007669"/>
    <property type="project" value="InterPro"/>
</dbReference>
<keyword evidence="5" id="KW-0408">Iron</keyword>
<dbReference type="GO" id="GO:0019104">
    <property type="term" value="F:DNA N-glycosylase activity"/>
    <property type="evidence" value="ECO:0007669"/>
    <property type="project" value="InterPro"/>
</dbReference>
<dbReference type="GO" id="GO:0005634">
    <property type="term" value="C:nucleus"/>
    <property type="evidence" value="ECO:0007669"/>
    <property type="project" value="UniProtKB-SubCell"/>
</dbReference>
<dbReference type="GO" id="GO:0035514">
    <property type="term" value="F:DNA demethylase activity"/>
    <property type="evidence" value="ECO:0007669"/>
    <property type="project" value="InterPro"/>
</dbReference>
<dbReference type="InterPro" id="IPR023170">
    <property type="entry name" value="HhH_base_excis_C"/>
</dbReference>
<protein>
    <recommendedName>
        <fullName evidence="10">HhH-GPD domain-containing protein</fullName>
    </recommendedName>
</protein>
<feature type="compositionally biased region" description="Basic and acidic residues" evidence="9">
    <location>
        <begin position="1039"/>
        <end position="1068"/>
    </location>
</feature>
<comment type="subcellular location">
    <subcellularLocation>
        <location evidence="2">Nucleus</location>
    </subcellularLocation>
</comment>
<feature type="compositionally biased region" description="Basic and acidic residues" evidence="9">
    <location>
        <begin position="116"/>
        <end position="126"/>
    </location>
</feature>
<dbReference type="GO" id="GO:0046872">
    <property type="term" value="F:metal ion binding"/>
    <property type="evidence" value="ECO:0007669"/>
    <property type="project" value="UniProtKB-KW"/>
</dbReference>
<sequence>MKMEAGVQFPWIPETPVKSSPNRQKISNRDDNSTSSVKLDFDILNLGDENDASAGAANNQVPNAPSQCDDGNTSHDELKTLNPPSSKKRRGDNKKKGSNNNGQHTKLRKKIYRPRILVDESLDTKKVGKKSQPKVPKTPKKKKTPSRTPKPSTPTKKKNQPRRAPSCKLSLLPLLNDEGRASLPFLGNNVNKFDQEYFDFESSICKNALGSQYNLLETYQKLASFSSSCLMHSRQVGANFPSMCRRKRMKRIRARLEKYLTPFKKGLRSKIFIRKKKSCLEKFTIERLTTTKKEMKSLIRRIRSLKRMKKSRKTKGKNDQLVLYEEGLGGDRMLVPYKGHDPNNKKLRVEVALDEETLRVWNLIMDGKTHEDSDDLKQQQWERERFAYKCKVGVFMIKMHELQGSREFSPWKGSVLDSVIGAYLTQNVSDHLSSSAYMSLAARFPIKSSTTDLCIEDVPRIERIQFIESSAIFPGDKLTEELEKIKVEEMVSRDVKEEPFKSNNKEEETRGKLLKEVDKETRERWDKLRKEYGKSTRHSDHDDSVDWEAVRCADVKEIATAIAGRGQHNVIAERIKSLLNELHDSYGDLDLEWLRYAPPTEAKRCLLDIYGLGLKSVECIRLLTLQNKAFPVDVNVGRIAVRLGWVPLQPLPEETQIHNLEKYPLFDNIQKYLWPRLCHLLPKDLYQLHYHLITFGKVFCTKKNPNCNACPMSTNCEHFKSAFASAQSLPGTTSRQPTKDKIVTDNLLPMPIFEVNQSSTTTKYQTYRECEPIIEMPSSPEAESERIYMLEFEANNEEEDYHVSDEANKEEEDYPSPDDEKILVMNLSSQSKETHNHSAQEDKNHMNISASLVTLPYTGSMPAPKMKNASRLRTERLVYVLNDGHPLLTERTPLEPGDPSPYSLVIWSADELEKSNESIMNNMQEKDSVTVPGTLLIPCRTAMRGRFPLNGTYFQVNEVFADYDSMKNPIDVPRTWLWHLEKRIAYFGAGASSILKGLSADEIKDCFWKGYVCVRAIDAKTGAPRPLSYRFHRNTTVKAKTENKTTQEKEVKTDKTTQEKEDNPGERS</sequence>
<dbReference type="Proteomes" id="UP000289738">
    <property type="component" value="Chromosome A08"/>
</dbReference>
<accession>A0A445BWA2</accession>
<feature type="compositionally biased region" description="Polar residues" evidence="9">
    <location>
        <begin position="56"/>
        <end position="71"/>
    </location>
</feature>
<feature type="region of interest" description="Disordered" evidence="9">
    <location>
        <begin position="797"/>
        <end position="818"/>
    </location>
</feature>
<dbReference type="InterPro" id="IPR003265">
    <property type="entry name" value="HhH-GPD_domain"/>
</dbReference>
<dbReference type="CDD" id="cd00056">
    <property type="entry name" value="ENDO3c"/>
    <property type="match status" value="1"/>
</dbReference>
<evidence type="ECO:0000256" key="1">
    <source>
        <dbReference type="ARBA" id="ARBA00001966"/>
    </source>
</evidence>
<dbReference type="PANTHER" id="PTHR46213:SF26">
    <property type="entry name" value="HHH-GPD BASE EXCISION DNA REPAIR FAMILY PROTEIN"/>
    <property type="match status" value="1"/>
</dbReference>
<evidence type="ECO:0000256" key="3">
    <source>
        <dbReference type="ARBA" id="ARBA00005646"/>
    </source>
</evidence>
<proteinExistence type="inferred from homology"/>
<evidence type="ECO:0000256" key="8">
    <source>
        <dbReference type="ARBA" id="ARBA00023242"/>
    </source>
</evidence>
<dbReference type="GO" id="GO:0006284">
    <property type="term" value="P:base-excision repair"/>
    <property type="evidence" value="ECO:0007669"/>
    <property type="project" value="InterPro"/>
</dbReference>
<evidence type="ECO:0000256" key="5">
    <source>
        <dbReference type="ARBA" id="ARBA00023004"/>
    </source>
</evidence>
<evidence type="ECO:0000256" key="4">
    <source>
        <dbReference type="ARBA" id="ARBA00022723"/>
    </source>
</evidence>
<evidence type="ECO:0000313" key="11">
    <source>
        <dbReference type="EMBL" id="RYR43014.1"/>
    </source>
</evidence>
<dbReference type="InterPro" id="IPR044811">
    <property type="entry name" value="DME/ROS1"/>
</dbReference>
<name>A0A445BWA2_ARAHY</name>
<evidence type="ECO:0000259" key="10">
    <source>
        <dbReference type="SMART" id="SM00478"/>
    </source>
</evidence>
<organism evidence="11 12">
    <name type="scientific">Arachis hypogaea</name>
    <name type="common">Peanut</name>
    <dbReference type="NCBI Taxonomy" id="3818"/>
    <lineage>
        <taxon>Eukaryota</taxon>
        <taxon>Viridiplantae</taxon>
        <taxon>Streptophyta</taxon>
        <taxon>Embryophyta</taxon>
        <taxon>Tracheophyta</taxon>
        <taxon>Spermatophyta</taxon>
        <taxon>Magnoliopsida</taxon>
        <taxon>eudicotyledons</taxon>
        <taxon>Gunneridae</taxon>
        <taxon>Pentapetalae</taxon>
        <taxon>rosids</taxon>
        <taxon>fabids</taxon>
        <taxon>Fabales</taxon>
        <taxon>Fabaceae</taxon>
        <taxon>Papilionoideae</taxon>
        <taxon>50 kb inversion clade</taxon>
        <taxon>dalbergioids sensu lato</taxon>
        <taxon>Dalbergieae</taxon>
        <taxon>Pterocarpus clade</taxon>
        <taxon>Arachis</taxon>
    </lineage>
</organism>